<dbReference type="Proteomes" id="UP000001038">
    <property type="component" value="Chromosome 17"/>
</dbReference>
<reference evidence="2" key="3">
    <citation type="submission" date="2025-09" db="UniProtKB">
        <authorList>
            <consortium name="Ensembl"/>
        </authorList>
    </citation>
    <scope>IDENTIFICATION</scope>
    <source>
        <strain evidence="2">Hd-rR</strain>
    </source>
</reference>
<dbReference type="InParanoid" id="A0A3B3H5Y5"/>
<reference evidence="2 3" key="1">
    <citation type="journal article" date="2007" name="Nature">
        <title>The medaka draft genome and insights into vertebrate genome evolution.</title>
        <authorList>
            <person name="Kasahara M."/>
            <person name="Naruse K."/>
            <person name="Sasaki S."/>
            <person name="Nakatani Y."/>
            <person name="Qu W."/>
            <person name="Ahsan B."/>
            <person name="Yamada T."/>
            <person name="Nagayasu Y."/>
            <person name="Doi K."/>
            <person name="Kasai Y."/>
            <person name="Jindo T."/>
            <person name="Kobayashi D."/>
            <person name="Shimada A."/>
            <person name="Toyoda A."/>
            <person name="Kuroki Y."/>
            <person name="Fujiyama A."/>
            <person name="Sasaki T."/>
            <person name="Shimizu A."/>
            <person name="Asakawa S."/>
            <person name="Shimizu N."/>
            <person name="Hashimoto S."/>
            <person name="Yang J."/>
            <person name="Lee Y."/>
            <person name="Matsushima K."/>
            <person name="Sugano S."/>
            <person name="Sakaizumi M."/>
            <person name="Narita T."/>
            <person name="Ohishi K."/>
            <person name="Haga S."/>
            <person name="Ohta F."/>
            <person name="Nomoto H."/>
            <person name="Nogata K."/>
            <person name="Morishita T."/>
            <person name="Endo T."/>
            <person name="Shin-I T."/>
            <person name="Takeda H."/>
            <person name="Morishita S."/>
            <person name="Kohara Y."/>
        </authorList>
    </citation>
    <scope>NUCLEOTIDE SEQUENCE [LARGE SCALE GENOMIC DNA]</scope>
    <source>
        <strain evidence="2 3">Hd-rR</strain>
    </source>
</reference>
<organism evidence="2 3">
    <name type="scientific">Oryzias latipes</name>
    <name type="common">Japanese rice fish</name>
    <name type="synonym">Japanese killifish</name>
    <dbReference type="NCBI Taxonomy" id="8090"/>
    <lineage>
        <taxon>Eukaryota</taxon>
        <taxon>Metazoa</taxon>
        <taxon>Chordata</taxon>
        <taxon>Craniata</taxon>
        <taxon>Vertebrata</taxon>
        <taxon>Euteleostomi</taxon>
        <taxon>Actinopterygii</taxon>
        <taxon>Neopterygii</taxon>
        <taxon>Teleostei</taxon>
        <taxon>Neoteleostei</taxon>
        <taxon>Acanthomorphata</taxon>
        <taxon>Ovalentaria</taxon>
        <taxon>Atherinomorphae</taxon>
        <taxon>Beloniformes</taxon>
        <taxon>Adrianichthyidae</taxon>
        <taxon>Oryziinae</taxon>
        <taxon>Oryzias</taxon>
    </lineage>
</organism>
<dbReference type="Bgee" id="ENSORLG00000022714">
    <property type="expression patterns" value="Expressed in liver and 4 other cell types or tissues"/>
</dbReference>
<evidence type="ECO:0000313" key="2">
    <source>
        <dbReference type="Ensembl" id="ENSORLP00000026915.1"/>
    </source>
</evidence>
<feature type="region of interest" description="Disordered" evidence="1">
    <location>
        <begin position="121"/>
        <end position="172"/>
    </location>
</feature>
<feature type="compositionally biased region" description="Basic residues" evidence="1">
    <location>
        <begin position="69"/>
        <end position="83"/>
    </location>
</feature>
<protein>
    <submittedName>
        <fullName evidence="2">Uncharacterized protein</fullName>
    </submittedName>
</protein>
<name>A0A3B3H5Y5_ORYLA</name>
<dbReference type="AlphaFoldDB" id="A0A3B3H5Y5"/>
<sequence>FGEVRGWKVTMRKMRLPDVNPKDGVRSFQFFFGNLAGPSTQEQGQEPTPQGPDIPESTAGPRKPAPWGHGRRCKGARTPHQGRGRGQMDPGPTFLAKCVCVYVCLRGCVCDCVCVFTPEDHAAPQPAPPRRRTRPPTNGAPTTPRQAPEAPNPTPAHGRRARSSDDQAPPTP</sequence>
<keyword evidence="3" id="KW-1185">Reference proteome</keyword>
<accession>A0A3B3H5Y5</accession>
<feature type="compositionally biased region" description="Low complexity" evidence="1">
    <location>
        <begin position="38"/>
        <end position="48"/>
    </location>
</feature>
<evidence type="ECO:0000313" key="3">
    <source>
        <dbReference type="Proteomes" id="UP000001038"/>
    </source>
</evidence>
<feature type="compositionally biased region" description="Low complexity" evidence="1">
    <location>
        <begin position="135"/>
        <end position="145"/>
    </location>
</feature>
<feature type="region of interest" description="Disordered" evidence="1">
    <location>
        <begin position="35"/>
        <end position="90"/>
    </location>
</feature>
<evidence type="ECO:0000256" key="1">
    <source>
        <dbReference type="SAM" id="MobiDB-lite"/>
    </source>
</evidence>
<reference evidence="2" key="2">
    <citation type="submission" date="2025-08" db="UniProtKB">
        <authorList>
            <consortium name="Ensembl"/>
        </authorList>
    </citation>
    <scope>IDENTIFICATION</scope>
    <source>
        <strain evidence="2">Hd-rR</strain>
    </source>
</reference>
<proteinExistence type="predicted"/>
<dbReference type="Ensembl" id="ENSORLT00000031756.1">
    <property type="protein sequence ID" value="ENSORLP00000026915.1"/>
    <property type="gene ID" value="ENSORLG00000022714.1"/>
</dbReference>